<dbReference type="Pfam" id="PF13340">
    <property type="entry name" value="DUF4096"/>
    <property type="match status" value="1"/>
</dbReference>
<organism evidence="4 5">
    <name type="scientific">Nonomuraea thailandensis</name>
    <dbReference type="NCBI Taxonomy" id="1188745"/>
    <lineage>
        <taxon>Bacteria</taxon>
        <taxon>Bacillati</taxon>
        <taxon>Actinomycetota</taxon>
        <taxon>Actinomycetes</taxon>
        <taxon>Streptosporangiales</taxon>
        <taxon>Streptosporangiaceae</taxon>
        <taxon>Nonomuraea</taxon>
    </lineage>
</organism>
<reference evidence="4" key="1">
    <citation type="submission" date="2022-06" db="EMBL/GenBank/DDBJ databases">
        <title>Sequencing the genomes of 1000 actinobacteria strains.</title>
        <authorList>
            <person name="Klenk H.-P."/>
        </authorList>
    </citation>
    <scope>NUCLEOTIDE SEQUENCE</scope>
    <source>
        <strain evidence="4">DSM 46694</strain>
    </source>
</reference>
<dbReference type="PANTHER" id="PTHR30007">
    <property type="entry name" value="PHP DOMAIN PROTEIN"/>
    <property type="match status" value="1"/>
</dbReference>
<keyword evidence="1" id="KW-0472">Membrane</keyword>
<keyword evidence="5" id="KW-1185">Reference proteome</keyword>
<dbReference type="GO" id="GO:0004803">
    <property type="term" value="F:transposase activity"/>
    <property type="evidence" value="ECO:0007669"/>
    <property type="project" value="InterPro"/>
</dbReference>
<comment type="caution">
    <text evidence="4">The sequence shown here is derived from an EMBL/GenBank/DDBJ whole genome shotgun (WGS) entry which is preliminary data.</text>
</comment>
<sequence length="160" mass="18341">MPWPTWLHGKGGRAEKYCRGLIVDAIRYVADNGCKWRNLPADFLAPWRTVHAIFTRWWTDGNLYALHNDLREQVRIADGREPEPSAGIIDSQSLRAAETVAAGSRGYDLPKKVQGTKQHIIVDALGLLLVVIVTAASVQDRERTLSWMFRRRRCVREYKR</sequence>
<evidence type="ECO:0000313" key="5">
    <source>
        <dbReference type="Proteomes" id="UP001139648"/>
    </source>
</evidence>
<evidence type="ECO:0000256" key="1">
    <source>
        <dbReference type="SAM" id="Phobius"/>
    </source>
</evidence>
<dbReference type="InterPro" id="IPR025161">
    <property type="entry name" value="IS402-like_dom"/>
</dbReference>
<dbReference type="GO" id="GO:0003677">
    <property type="term" value="F:DNA binding"/>
    <property type="evidence" value="ECO:0007669"/>
    <property type="project" value="InterPro"/>
</dbReference>
<dbReference type="Proteomes" id="UP001139648">
    <property type="component" value="Unassembled WGS sequence"/>
</dbReference>
<dbReference type="EMBL" id="JAMZEB010000001">
    <property type="protein sequence ID" value="MCP2353680.1"/>
    <property type="molecule type" value="Genomic_DNA"/>
</dbReference>
<protein>
    <submittedName>
        <fullName evidence="4">Transposase</fullName>
    </submittedName>
</protein>
<dbReference type="AlphaFoldDB" id="A0A9X2JZE8"/>
<dbReference type="GO" id="GO:0006313">
    <property type="term" value="P:DNA transposition"/>
    <property type="evidence" value="ECO:0007669"/>
    <property type="project" value="InterPro"/>
</dbReference>
<feature type="domain" description="Insertion element IS402-like" evidence="3">
    <location>
        <begin position="9"/>
        <end position="66"/>
    </location>
</feature>
<accession>A0A9X2JZE8</accession>
<keyword evidence="1" id="KW-1133">Transmembrane helix</keyword>
<dbReference type="InterPro" id="IPR002559">
    <property type="entry name" value="Transposase_11"/>
</dbReference>
<feature type="domain" description="Transposase IS4-like" evidence="2">
    <location>
        <begin position="83"/>
        <end position="144"/>
    </location>
</feature>
<evidence type="ECO:0000313" key="4">
    <source>
        <dbReference type="EMBL" id="MCP2353680.1"/>
    </source>
</evidence>
<dbReference type="Pfam" id="PF01609">
    <property type="entry name" value="DDE_Tnp_1"/>
    <property type="match status" value="1"/>
</dbReference>
<name>A0A9X2JZE8_9ACTN</name>
<feature type="transmembrane region" description="Helical" evidence="1">
    <location>
        <begin position="120"/>
        <end position="138"/>
    </location>
</feature>
<evidence type="ECO:0000259" key="3">
    <source>
        <dbReference type="Pfam" id="PF13340"/>
    </source>
</evidence>
<dbReference type="PANTHER" id="PTHR30007:SF0">
    <property type="entry name" value="TRANSPOSASE"/>
    <property type="match status" value="1"/>
</dbReference>
<proteinExistence type="predicted"/>
<keyword evidence="1" id="KW-0812">Transmembrane</keyword>
<evidence type="ECO:0000259" key="2">
    <source>
        <dbReference type="Pfam" id="PF01609"/>
    </source>
</evidence>
<gene>
    <name evidence="4" type="ORF">HD597_000700</name>
</gene>